<dbReference type="SMART" id="SM00091">
    <property type="entry name" value="PAS"/>
    <property type="match status" value="1"/>
</dbReference>
<dbReference type="NCBIfam" id="TIGR00229">
    <property type="entry name" value="sensory_box"/>
    <property type="match status" value="1"/>
</dbReference>
<dbReference type="KEGG" id="kcm:ABWK59_26150"/>
<dbReference type="SMART" id="SM00065">
    <property type="entry name" value="GAF"/>
    <property type="match status" value="1"/>
</dbReference>
<dbReference type="PANTHER" id="PTHR43156:SF2">
    <property type="entry name" value="STAGE II SPORULATION PROTEIN E"/>
    <property type="match status" value="1"/>
</dbReference>
<feature type="domain" description="PPM-type phosphatase" evidence="4">
    <location>
        <begin position="336"/>
        <end position="557"/>
    </location>
</feature>
<evidence type="ECO:0000259" key="3">
    <source>
        <dbReference type="SMART" id="SM00091"/>
    </source>
</evidence>
<name>A0AAU8K0E7_9ACTN</name>
<dbReference type="SMART" id="SM00331">
    <property type="entry name" value="PP2C_SIG"/>
    <property type="match status" value="1"/>
</dbReference>
<dbReference type="GO" id="GO:0016791">
    <property type="term" value="F:phosphatase activity"/>
    <property type="evidence" value="ECO:0007669"/>
    <property type="project" value="TreeGrafter"/>
</dbReference>
<evidence type="ECO:0000313" key="5">
    <source>
        <dbReference type="EMBL" id="XCM82139.1"/>
    </source>
</evidence>
<dbReference type="Pfam" id="PF08448">
    <property type="entry name" value="PAS_4"/>
    <property type="match status" value="1"/>
</dbReference>
<dbReference type="SUPFAM" id="SSF55874">
    <property type="entry name" value="ATPase domain of HSP90 chaperone/DNA topoisomerase II/histidine kinase"/>
    <property type="match status" value="1"/>
</dbReference>
<protein>
    <submittedName>
        <fullName evidence="5">SpoIIE family protein phosphatase</fullName>
    </submittedName>
</protein>
<organism evidence="5">
    <name type="scientific">Kitasatospora camelliae</name>
    <dbReference type="NCBI Taxonomy" id="3156397"/>
    <lineage>
        <taxon>Bacteria</taxon>
        <taxon>Bacillati</taxon>
        <taxon>Actinomycetota</taxon>
        <taxon>Actinomycetes</taxon>
        <taxon>Kitasatosporales</taxon>
        <taxon>Streptomycetaceae</taxon>
        <taxon>Kitasatospora</taxon>
    </lineage>
</organism>
<dbReference type="AlphaFoldDB" id="A0AAU8K0E7"/>
<dbReference type="InterPro" id="IPR001932">
    <property type="entry name" value="PPM-type_phosphatase-like_dom"/>
</dbReference>
<dbReference type="SUPFAM" id="SSF55781">
    <property type="entry name" value="GAF domain-like"/>
    <property type="match status" value="1"/>
</dbReference>
<dbReference type="Pfam" id="PF13581">
    <property type="entry name" value="HATPase_c_2"/>
    <property type="match status" value="1"/>
</dbReference>
<dbReference type="CDD" id="cd16936">
    <property type="entry name" value="HATPase_RsbW-like"/>
    <property type="match status" value="1"/>
</dbReference>
<dbReference type="Gene3D" id="3.60.40.10">
    <property type="entry name" value="PPM-type phosphatase domain"/>
    <property type="match status" value="1"/>
</dbReference>
<dbReference type="InterPro" id="IPR052016">
    <property type="entry name" value="Bact_Sigma-Reg"/>
</dbReference>
<proteinExistence type="predicted"/>
<dbReference type="InterPro" id="IPR003018">
    <property type="entry name" value="GAF"/>
</dbReference>
<dbReference type="Pfam" id="PF01590">
    <property type="entry name" value="GAF"/>
    <property type="match status" value="1"/>
</dbReference>
<dbReference type="InterPro" id="IPR035965">
    <property type="entry name" value="PAS-like_dom_sf"/>
</dbReference>
<evidence type="ECO:0000256" key="1">
    <source>
        <dbReference type="ARBA" id="ARBA00022801"/>
    </source>
</evidence>
<evidence type="ECO:0000259" key="2">
    <source>
        <dbReference type="SMART" id="SM00065"/>
    </source>
</evidence>
<dbReference type="CDD" id="cd00130">
    <property type="entry name" value="PAS"/>
    <property type="match status" value="1"/>
</dbReference>
<dbReference type="InterPro" id="IPR029016">
    <property type="entry name" value="GAF-like_dom_sf"/>
</dbReference>
<dbReference type="SUPFAM" id="SSF55785">
    <property type="entry name" value="PYP-like sensor domain (PAS domain)"/>
    <property type="match status" value="1"/>
</dbReference>
<gene>
    <name evidence="5" type="ORF">ABWK59_26150</name>
</gene>
<dbReference type="InterPro" id="IPR036457">
    <property type="entry name" value="PPM-type-like_dom_sf"/>
</dbReference>
<dbReference type="EMBL" id="CP159872">
    <property type="protein sequence ID" value="XCM82139.1"/>
    <property type="molecule type" value="Genomic_DNA"/>
</dbReference>
<dbReference type="RefSeq" id="WP_354643066.1">
    <property type="nucleotide sequence ID" value="NZ_CP159872.1"/>
</dbReference>
<dbReference type="InterPro" id="IPR003594">
    <property type="entry name" value="HATPase_dom"/>
</dbReference>
<feature type="domain" description="PAS" evidence="3">
    <location>
        <begin position="12"/>
        <end position="78"/>
    </location>
</feature>
<sequence>MAEAEREATDAALLEALFAQSPSGLFVLDTDLRVVRFNRAARGVRDLPEDAVLGRTAEEFAPGIGGPELDALARGVLETGETVRNRVIRGPSPADPERELSVSLSAFRLQAPDGRVLGLAVIAEDVTEREAALRRLAILDEAHRLIGSTLDETATAEELVEVVVGPLADAAVVDLLDPVTRGEQLRPGPVDPATPLRRAAARMLGGGLMEVGGLVQVGFPTPYTQSLTDLRPRLISRLRADDPWLAADPERGRRLLDAGVHSLIVVPLTVQHTVLGLAALLRYRNPQPFEDADLKLASELAARTALSLDKVHAYLRERTVATALQRHLLPRKPPALTAVDAAHLHLSGDRGSDWFDVVPLSGARVALVVGTVAGRGIESAAAMGQLRTAVQTLAGQDLAPDDVLSRLAEAADRAARPSGSTGESGPPRATCLYLVYDPVARRCTAVSAGHPPPLVLGPDGEPVPFEVPVGPGLPEGRVFEQVDVELPAGSLLALYTEGLAEEGPPGGETPVAPDRAHLALHKALAPADRPLRDLCDAAAYALARRSGADATLLLARTHVLGGDQVALWELPDDPSQVSVARRHAREQLARWDLHELTDATELIVSELVTNAVRYGIGPIRLRLIRDSGLICEVSDSNSTAPHMRLAHDTDEGGRGLFLVMRLSRRWGTRYDGRGKTIWSEQPAPPP</sequence>
<keyword evidence="1" id="KW-0378">Hydrolase</keyword>
<dbReference type="InterPro" id="IPR000014">
    <property type="entry name" value="PAS"/>
</dbReference>
<dbReference type="Gene3D" id="3.30.450.40">
    <property type="match status" value="1"/>
</dbReference>
<dbReference type="Gene3D" id="3.30.565.10">
    <property type="entry name" value="Histidine kinase-like ATPase, C-terminal domain"/>
    <property type="match status" value="1"/>
</dbReference>
<dbReference type="PANTHER" id="PTHR43156">
    <property type="entry name" value="STAGE II SPORULATION PROTEIN E-RELATED"/>
    <property type="match status" value="1"/>
</dbReference>
<dbReference type="Pfam" id="PF07228">
    <property type="entry name" value="SpoIIE"/>
    <property type="match status" value="1"/>
</dbReference>
<dbReference type="InterPro" id="IPR036890">
    <property type="entry name" value="HATPase_C_sf"/>
</dbReference>
<dbReference type="Gene3D" id="3.30.450.20">
    <property type="entry name" value="PAS domain"/>
    <property type="match status" value="1"/>
</dbReference>
<dbReference type="InterPro" id="IPR013656">
    <property type="entry name" value="PAS_4"/>
</dbReference>
<feature type="domain" description="GAF" evidence="2">
    <location>
        <begin position="151"/>
        <end position="318"/>
    </location>
</feature>
<reference evidence="5" key="1">
    <citation type="submission" date="2024-06" db="EMBL/GenBank/DDBJ databases">
        <title>The genome sequences of Kitasatospora sp. strain HUAS MG31.</title>
        <authorList>
            <person name="Mo P."/>
        </authorList>
    </citation>
    <scope>NUCLEOTIDE SEQUENCE</scope>
    <source>
        <strain evidence="5">HUAS MG31</strain>
    </source>
</reference>
<accession>A0AAU8K0E7</accession>
<evidence type="ECO:0000259" key="4">
    <source>
        <dbReference type="SMART" id="SM00331"/>
    </source>
</evidence>
<dbReference type="FunFam" id="3.30.565.10:FF:000028">
    <property type="entry name" value="PAS sensor protein"/>
    <property type="match status" value="1"/>
</dbReference>